<evidence type="ECO:0000313" key="2">
    <source>
        <dbReference type="EMBL" id="VEN55811.1"/>
    </source>
</evidence>
<sequence>ISATKPGQTPQPLVETKKKDRGFKTASDGRLIIKDDSSDNETGCKKNKFSFDSDSDSDDDNISKAETVLLTDRKRKRTSVSSVKSGMSSASQPPMKYKTGGIGIHRPIDASASSVRSGYSGLGSDYKSKKAKGDVKKKGKPDPYAYLPLKRSTLNKRKKSKAAGQFKNIVKAAKAGALKGAKVKKYKNKK</sequence>
<dbReference type="Proteomes" id="UP000410492">
    <property type="component" value="Unassembled WGS sequence"/>
</dbReference>
<feature type="region of interest" description="Disordered" evidence="1">
    <location>
        <begin position="1"/>
        <end position="146"/>
    </location>
</feature>
<feature type="compositionally biased region" description="Low complexity" evidence="1">
    <location>
        <begin position="79"/>
        <end position="91"/>
    </location>
</feature>
<dbReference type="PANTHER" id="PTHR48287">
    <property type="entry name" value="ARM REPEAT SUPERFAMILY PROTEIN"/>
    <property type="match status" value="1"/>
</dbReference>
<accession>A0A653D8E6</accession>
<dbReference type="EMBL" id="CAACVG010010433">
    <property type="protein sequence ID" value="VEN55811.1"/>
    <property type="molecule type" value="Genomic_DNA"/>
</dbReference>
<name>A0A653D8E6_CALMS</name>
<evidence type="ECO:0008006" key="4">
    <source>
        <dbReference type="Google" id="ProtNLM"/>
    </source>
</evidence>
<dbReference type="PANTHER" id="PTHR48287:SF1">
    <property type="entry name" value="ARM REPEAT SUPERFAMILY PROTEIN"/>
    <property type="match status" value="1"/>
</dbReference>
<proteinExistence type="predicted"/>
<feature type="compositionally biased region" description="Polar residues" evidence="1">
    <location>
        <begin position="1"/>
        <end position="11"/>
    </location>
</feature>
<feature type="non-terminal residue" evidence="2">
    <location>
        <position position="1"/>
    </location>
</feature>
<organism evidence="2 3">
    <name type="scientific">Callosobruchus maculatus</name>
    <name type="common">Southern cowpea weevil</name>
    <name type="synonym">Pulse bruchid</name>
    <dbReference type="NCBI Taxonomy" id="64391"/>
    <lineage>
        <taxon>Eukaryota</taxon>
        <taxon>Metazoa</taxon>
        <taxon>Ecdysozoa</taxon>
        <taxon>Arthropoda</taxon>
        <taxon>Hexapoda</taxon>
        <taxon>Insecta</taxon>
        <taxon>Pterygota</taxon>
        <taxon>Neoptera</taxon>
        <taxon>Endopterygota</taxon>
        <taxon>Coleoptera</taxon>
        <taxon>Polyphaga</taxon>
        <taxon>Cucujiformia</taxon>
        <taxon>Chrysomeloidea</taxon>
        <taxon>Chrysomelidae</taxon>
        <taxon>Bruchinae</taxon>
        <taxon>Bruchini</taxon>
        <taxon>Callosobruchus</taxon>
    </lineage>
</organism>
<reference evidence="2 3" key="1">
    <citation type="submission" date="2019-01" db="EMBL/GenBank/DDBJ databases">
        <authorList>
            <person name="Sayadi A."/>
        </authorList>
    </citation>
    <scope>NUCLEOTIDE SEQUENCE [LARGE SCALE GENOMIC DNA]</scope>
</reference>
<evidence type="ECO:0000313" key="3">
    <source>
        <dbReference type="Proteomes" id="UP000410492"/>
    </source>
</evidence>
<dbReference type="OrthoDB" id="2192888at2759"/>
<gene>
    <name evidence="2" type="ORF">CALMAC_LOCUS14891</name>
</gene>
<dbReference type="AlphaFoldDB" id="A0A653D8E6"/>
<evidence type="ECO:0000256" key="1">
    <source>
        <dbReference type="SAM" id="MobiDB-lite"/>
    </source>
</evidence>
<protein>
    <recommendedName>
        <fullName evidence="4">RRP12-like protein</fullName>
    </recommendedName>
</protein>
<feature type="compositionally biased region" description="Basic and acidic residues" evidence="1">
    <location>
        <begin position="126"/>
        <end position="136"/>
    </location>
</feature>
<keyword evidence="3" id="KW-1185">Reference proteome</keyword>
<dbReference type="InterPro" id="IPR052087">
    <property type="entry name" value="RRP12"/>
</dbReference>